<sequence>MLCSKIWSNTYTGSRQLKTKNNFETKGIFWVFTLLLSLCCTSCCTVIGISQFLDNHTLTWIFNSLYVSCSFLGFEIFVFFYLKNDLKQFIKNIFFDEEEQVQLDSRRQQRNNTNANFQYSTFNIQNQLPHINQIINNININFIHNYQFYSHQRQSYKQKTKLREVQVQGNLNFPQFVMKCSSTYFKFLNLKSKNQKIVPINQNLEQKFQDQVDIEQENKSQISQNQKENNQNQVQNERVITHQPIDSEDQINRKNYQDLPHFSNSTTDKRLSRDQYKKLLISKLFQNNSYQVCTIDDMPLNSAKADNEIKTSRNYDKTNVNLEIDYTHRQQLKKLFQKDKDCFNNKIFKKRNESKSSLNLECQITQENYEIQNKSLPYISNLVNVQSQQINELDSLNDQIRSAQIIRDIEQQFNKENNKIIKFLSQNNDFPVSPTFYDPKLESLNQNCENSKANNIINANTNLISNSNSNSNTKDNTNANTNTNSQIDIKSSTSQQIICLVCFDSECNSIFAPCGHGGLCYQCALDVFKKQGDCLLCRKKVTEIYKYIEVVEENSKKDQPHKYFQIQTITKYLDSNQNSMIKKQRLQNKNSFKNTVYTQGEIEQQIQQYSFCDFDDFGNQIISEQQVQNQSGNRNLGIQNSSSIQSNKEQSLSQQQQQSMQSSLNVISPLNSDRERQKNSNIKKYNDIIQNVASDNIQNRQLRSITQQSDSHARFISDQLQIQQELFVPQFLIDKDLQPNLILRQSPQLINYQKVNQEMATTQATDAFLNSQSQHQIVQNYNQKSQEQNILKQQHSSELNNVFKQKDNKSKNINIFSENLNFTSRQNAIISNQNYINHQKKTSEKSILKDCNFDNQTDFLQRQNSFSKQ</sequence>
<evidence type="ECO:0000256" key="1">
    <source>
        <dbReference type="PROSITE-ProRule" id="PRU00175"/>
    </source>
</evidence>
<dbReference type="InterPro" id="IPR013083">
    <property type="entry name" value="Znf_RING/FYVE/PHD"/>
</dbReference>
<dbReference type="AlphaFoldDB" id="Q22NG2"/>
<keyword evidence="1" id="KW-0863">Zinc-finger</keyword>
<dbReference type="Proteomes" id="UP000009168">
    <property type="component" value="Unassembled WGS sequence"/>
</dbReference>
<feature type="transmembrane region" description="Helical" evidence="3">
    <location>
        <begin position="28"/>
        <end position="49"/>
    </location>
</feature>
<reference evidence="6" key="1">
    <citation type="journal article" date="2006" name="PLoS Biol.">
        <title>Macronuclear genome sequence of the ciliate Tetrahymena thermophila, a model eukaryote.</title>
        <authorList>
            <person name="Eisen J.A."/>
            <person name="Coyne R.S."/>
            <person name="Wu M."/>
            <person name="Wu D."/>
            <person name="Thiagarajan M."/>
            <person name="Wortman J.R."/>
            <person name="Badger J.H."/>
            <person name="Ren Q."/>
            <person name="Amedeo P."/>
            <person name="Jones K.M."/>
            <person name="Tallon L.J."/>
            <person name="Delcher A.L."/>
            <person name="Salzberg S.L."/>
            <person name="Silva J.C."/>
            <person name="Haas B.J."/>
            <person name="Majoros W.H."/>
            <person name="Farzad M."/>
            <person name="Carlton J.M."/>
            <person name="Smith R.K. Jr."/>
            <person name="Garg J."/>
            <person name="Pearlman R.E."/>
            <person name="Karrer K.M."/>
            <person name="Sun L."/>
            <person name="Manning G."/>
            <person name="Elde N.C."/>
            <person name="Turkewitz A.P."/>
            <person name="Asai D.J."/>
            <person name="Wilkes D.E."/>
            <person name="Wang Y."/>
            <person name="Cai H."/>
            <person name="Collins K."/>
            <person name="Stewart B.A."/>
            <person name="Lee S.R."/>
            <person name="Wilamowska K."/>
            <person name="Weinberg Z."/>
            <person name="Ruzzo W.L."/>
            <person name="Wloga D."/>
            <person name="Gaertig J."/>
            <person name="Frankel J."/>
            <person name="Tsao C.-C."/>
            <person name="Gorovsky M.A."/>
            <person name="Keeling P.J."/>
            <person name="Waller R.F."/>
            <person name="Patron N.J."/>
            <person name="Cherry J.M."/>
            <person name="Stover N.A."/>
            <person name="Krieger C.J."/>
            <person name="del Toro C."/>
            <person name="Ryder H.F."/>
            <person name="Williamson S.C."/>
            <person name="Barbeau R.A."/>
            <person name="Hamilton E.P."/>
            <person name="Orias E."/>
        </authorList>
    </citation>
    <scope>NUCLEOTIDE SEQUENCE [LARGE SCALE GENOMIC DNA]</scope>
    <source>
        <strain evidence="6">SB210</strain>
    </source>
</reference>
<dbReference type="Pfam" id="PF13920">
    <property type="entry name" value="zf-C3HC4_3"/>
    <property type="match status" value="1"/>
</dbReference>
<feature type="region of interest" description="Disordered" evidence="2">
    <location>
        <begin position="632"/>
        <end position="683"/>
    </location>
</feature>
<dbReference type="InterPro" id="IPR001841">
    <property type="entry name" value="Znf_RING"/>
</dbReference>
<gene>
    <name evidence="5" type="ORF">TTHERM_00202830</name>
</gene>
<evidence type="ECO:0000256" key="3">
    <source>
        <dbReference type="SAM" id="Phobius"/>
    </source>
</evidence>
<keyword evidence="3" id="KW-0472">Membrane</keyword>
<accession>Q22NG2</accession>
<dbReference type="EMBL" id="GG662857">
    <property type="protein sequence ID" value="EAR86823.2"/>
    <property type="molecule type" value="Genomic_DNA"/>
</dbReference>
<dbReference type="KEGG" id="tet:TTHERM_00202830"/>
<feature type="compositionally biased region" description="Low complexity" evidence="2">
    <location>
        <begin position="645"/>
        <end position="663"/>
    </location>
</feature>
<evidence type="ECO:0000259" key="4">
    <source>
        <dbReference type="PROSITE" id="PS50089"/>
    </source>
</evidence>
<feature type="compositionally biased region" description="Polar residues" evidence="2">
    <location>
        <begin position="632"/>
        <end position="644"/>
    </location>
</feature>
<evidence type="ECO:0000313" key="5">
    <source>
        <dbReference type="EMBL" id="EAR86823.2"/>
    </source>
</evidence>
<evidence type="ECO:0000313" key="6">
    <source>
        <dbReference type="Proteomes" id="UP000009168"/>
    </source>
</evidence>
<keyword evidence="6" id="KW-1185">Reference proteome</keyword>
<dbReference type="HOGENOM" id="CLU_325588_0_0_1"/>
<dbReference type="OrthoDB" id="312892at2759"/>
<dbReference type="GO" id="GO:0008270">
    <property type="term" value="F:zinc ion binding"/>
    <property type="evidence" value="ECO:0007669"/>
    <property type="project" value="UniProtKB-KW"/>
</dbReference>
<dbReference type="RefSeq" id="XP_001007068.2">
    <property type="nucleotide sequence ID" value="XM_001007068.2"/>
</dbReference>
<dbReference type="PROSITE" id="PS50089">
    <property type="entry name" value="ZF_RING_2"/>
    <property type="match status" value="1"/>
</dbReference>
<proteinExistence type="predicted"/>
<feature type="domain" description="RING-type" evidence="4">
    <location>
        <begin position="499"/>
        <end position="538"/>
    </location>
</feature>
<feature type="transmembrane region" description="Helical" evidence="3">
    <location>
        <begin position="61"/>
        <end position="82"/>
    </location>
</feature>
<dbReference type="SUPFAM" id="SSF57850">
    <property type="entry name" value="RING/U-box"/>
    <property type="match status" value="1"/>
</dbReference>
<dbReference type="InParanoid" id="Q22NG2"/>
<name>Q22NG2_TETTS</name>
<dbReference type="Gene3D" id="3.30.40.10">
    <property type="entry name" value="Zinc/RING finger domain, C3HC4 (zinc finger)"/>
    <property type="match status" value="1"/>
</dbReference>
<organism evidence="5 6">
    <name type="scientific">Tetrahymena thermophila (strain SB210)</name>
    <dbReference type="NCBI Taxonomy" id="312017"/>
    <lineage>
        <taxon>Eukaryota</taxon>
        <taxon>Sar</taxon>
        <taxon>Alveolata</taxon>
        <taxon>Ciliophora</taxon>
        <taxon>Intramacronucleata</taxon>
        <taxon>Oligohymenophorea</taxon>
        <taxon>Hymenostomatida</taxon>
        <taxon>Tetrahymenina</taxon>
        <taxon>Tetrahymenidae</taxon>
        <taxon>Tetrahymena</taxon>
    </lineage>
</organism>
<evidence type="ECO:0000256" key="2">
    <source>
        <dbReference type="SAM" id="MobiDB-lite"/>
    </source>
</evidence>
<keyword evidence="3" id="KW-1133">Transmembrane helix</keyword>
<dbReference type="GeneID" id="7823566"/>
<keyword evidence="1" id="KW-0862">Zinc</keyword>
<keyword evidence="1" id="KW-0479">Metal-binding</keyword>
<keyword evidence="3" id="KW-0812">Transmembrane</keyword>
<protein>
    <submittedName>
        <fullName evidence="5">Zinc finger, C3HC4 type (RING finger) protein</fullName>
    </submittedName>
</protein>